<dbReference type="InterPro" id="IPR003587">
    <property type="entry name" value="Hint_dom_N"/>
</dbReference>
<dbReference type="SUPFAM" id="SSF52540">
    <property type="entry name" value="P-loop containing nucleoside triphosphate hydrolases"/>
    <property type="match status" value="2"/>
</dbReference>
<dbReference type="PANTHER" id="PTHR45766">
    <property type="entry name" value="DNA ANNEALING HELICASE AND ENDONUCLEASE ZRANB3 FAMILY MEMBER"/>
    <property type="match status" value="1"/>
</dbReference>
<dbReference type="Gene3D" id="3.40.50.300">
    <property type="entry name" value="P-loop containing nucleotide triphosphate hydrolases"/>
    <property type="match status" value="1"/>
</dbReference>
<accession>A0ABV5UPT4</accession>
<feature type="compositionally biased region" description="Basic residues" evidence="4">
    <location>
        <begin position="303"/>
        <end position="315"/>
    </location>
</feature>
<organism evidence="6 7">
    <name type="scientific">Arthrobacter methylotrophus</name>
    <dbReference type="NCBI Taxonomy" id="121291"/>
    <lineage>
        <taxon>Bacteria</taxon>
        <taxon>Bacillati</taxon>
        <taxon>Actinomycetota</taxon>
        <taxon>Actinomycetes</taxon>
        <taxon>Micrococcales</taxon>
        <taxon>Micrococcaceae</taxon>
        <taxon>Arthrobacter</taxon>
    </lineage>
</organism>
<dbReference type="Pfam" id="PF00176">
    <property type="entry name" value="SNF2-rel_dom"/>
    <property type="match status" value="1"/>
</dbReference>
<dbReference type="InterPro" id="IPR049730">
    <property type="entry name" value="SNF2/RAD54-like_C"/>
</dbReference>
<sequence>MALTAVLTGTYRNPELRFKFGWGAVLPNGKSAQDWMKKLPGRRWDNSEKTWYITGTGTNPDRFFADNRIEVDFSEATGDLAGLTSLEPLWRPIIQRSMRFPHMAFVRPRMAGFERVSMILGPGAVWDKTRQRFEVMLSDLVTDEGEPKKGMRLDPDTWAAAVAARQLEAIPDNVRAAARELAASTGVEGDFQKEVSPRTQELIDIVATHSGYLPKWFGLALYPFQLAGAYAIAGGHRALADAPGLGKTRQALAAAAIKRSRRTVIIVPPLVVENWCREAYAALGPGLKKIQPPEEPCVEPAPSKRKSKAKPKAPPKKPDFPAYIVPIRAGKKVPPFPEAGVVVVADSLLGSRPELLDDLVAWAPQAALFDEVHRSRTWAGKRATANRNLACSIDALRLPMTGTPFLQNPAEGVNMLAIAGLLDPVFGGASKFMETYTTQNHFGAFLPNRKMLPQLEEMLSHSCWVRRNKSAVLKQLPPKLRTTRYVEIDPKGFKAAHDTLYEKVTEWIDEQRAAGEIISKETIKDFARSRVDLITPLRAAAGNAKIPAAIEIITDWMEATTEVRNGKKIYTRPLTVWVHHQPVMQALIEAVEKAGIADAGFIDGGVAQHKRQLVADKLQNGEIGVIFCSIGAAGFGITLTASSDTIFIETDWTPANISQAEDRCVVEGQRVQTDRGPVPIEEISVGDIVLTHEGNWRPVTDVWSRGSRDSMGTRKVITEIDFMGQQEPLSVTHDHEVWVRRANGSEEWAFASTILPGDNLATPKMKTSDFDIARIAFPDSCRRWSDADLKAWSVCKVCGSADVLARGLCQKHYTDMKREHRRQFGAKTPLPKLTERRPNGRYVPMPPSVELTPEFLSFCGLYVAEGFSTVDEAKGAFVSISGHRNEEHILRAHGDYIQRTFGFKYTIRTATGLGIEMRIYSQDLASWFQRMFGHRAQNKRFPSWVFDLSHHQLEQVFLGYLAGDGHAKLSGNGEKVVLAWRSVSRTLNDQLSLIAATLGYRTGSRVIKGGPKEIRGRGCTTLDAHVGEFTDDVHAGKWIWRRVSAVTSRYARREERLWDLSVEGDESYIVGAAAVHNCNRIGQVNTCMVTTLLATNTLDAHMRAILRNKAKDLDVMMPGADNNVTRMTSVLNEETNSYEVLTEEDLELEKNFKSLGDIVESIVQDILHIRGYELAA</sequence>
<dbReference type="PROSITE" id="PS50819">
    <property type="entry name" value="INTEIN_ENDONUCLEASE"/>
    <property type="match status" value="1"/>
</dbReference>
<name>A0ABV5UPT4_9MICC</name>
<evidence type="ECO:0000313" key="7">
    <source>
        <dbReference type="Proteomes" id="UP001589536"/>
    </source>
</evidence>
<dbReference type="InterPro" id="IPR027434">
    <property type="entry name" value="Homing_endonucl"/>
</dbReference>
<dbReference type="SMART" id="SM00306">
    <property type="entry name" value="HintN"/>
    <property type="match status" value="1"/>
</dbReference>
<dbReference type="Pfam" id="PF13403">
    <property type="entry name" value="Hint_2"/>
    <property type="match status" value="1"/>
</dbReference>
<dbReference type="EMBL" id="JBHMBH010000019">
    <property type="protein sequence ID" value="MFB9714123.1"/>
    <property type="molecule type" value="Genomic_DNA"/>
</dbReference>
<dbReference type="InterPro" id="IPR038718">
    <property type="entry name" value="SNF2-like_sf"/>
</dbReference>
<evidence type="ECO:0000256" key="2">
    <source>
        <dbReference type="ARBA" id="ARBA00022813"/>
    </source>
</evidence>
<dbReference type="SUPFAM" id="SSF55608">
    <property type="entry name" value="Homing endonucleases"/>
    <property type="match status" value="1"/>
</dbReference>
<dbReference type="InterPro" id="IPR014001">
    <property type="entry name" value="Helicase_ATP-bd"/>
</dbReference>
<evidence type="ECO:0000256" key="1">
    <source>
        <dbReference type="ARBA" id="ARBA00022801"/>
    </source>
</evidence>
<keyword evidence="3" id="KW-0651">Protein splicing</keyword>
<dbReference type="InterPro" id="IPR006141">
    <property type="entry name" value="Intein_N"/>
</dbReference>
<feature type="domain" description="DOD-type homing endonuclease" evidence="5">
    <location>
        <begin position="858"/>
        <end position="1000"/>
    </location>
</feature>
<dbReference type="InterPro" id="IPR027417">
    <property type="entry name" value="P-loop_NTPase"/>
</dbReference>
<comment type="caution">
    <text evidence="6">The sequence shown here is derived from an EMBL/GenBank/DDBJ whole genome shotgun (WGS) entry which is preliminary data.</text>
</comment>
<reference evidence="6 7" key="1">
    <citation type="submission" date="2024-09" db="EMBL/GenBank/DDBJ databases">
        <authorList>
            <person name="Sun Q."/>
            <person name="Mori K."/>
        </authorList>
    </citation>
    <scope>NUCLEOTIDE SEQUENCE [LARGE SCALE GENOMIC DNA]</scope>
    <source>
        <strain evidence="6 7">JCM 13519</strain>
    </source>
</reference>
<keyword evidence="2" id="KW-0068">Autocatalytic cleavage</keyword>
<dbReference type="SUPFAM" id="SSF51294">
    <property type="entry name" value="Hedgehog/intein (Hint) domain"/>
    <property type="match status" value="1"/>
</dbReference>
<feature type="region of interest" description="Disordered" evidence="4">
    <location>
        <begin position="291"/>
        <end position="317"/>
    </location>
</feature>
<dbReference type="Gene3D" id="2.170.16.10">
    <property type="entry name" value="Hedgehog/Intein (Hint) domain"/>
    <property type="match status" value="1"/>
</dbReference>
<keyword evidence="1" id="KW-0378">Hydrolase</keyword>
<dbReference type="CDD" id="cd18793">
    <property type="entry name" value="SF2_C_SNF"/>
    <property type="match status" value="1"/>
</dbReference>
<dbReference type="InterPro" id="IPR004042">
    <property type="entry name" value="Intein_endonuc_central"/>
</dbReference>
<dbReference type="Gene3D" id="3.10.28.10">
    <property type="entry name" value="Homing endonucleases"/>
    <property type="match status" value="1"/>
</dbReference>
<evidence type="ECO:0000313" key="6">
    <source>
        <dbReference type="EMBL" id="MFB9714123.1"/>
    </source>
</evidence>
<protein>
    <submittedName>
        <fullName evidence="6">SNF2-related protein</fullName>
    </submittedName>
</protein>
<dbReference type="PANTHER" id="PTHR45766:SF6">
    <property type="entry name" value="SWI_SNF-RELATED MATRIX-ASSOCIATED ACTIN-DEPENDENT REGULATOR OF CHROMATIN SUBFAMILY A-LIKE PROTEIN 1"/>
    <property type="match status" value="1"/>
</dbReference>
<proteinExistence type="predicted"/>
<evidence type="ECO:0000256" key="3">
    <source>
        <dbReference type="ARBA" id="ARBA00023000"/>
    </source>
</evidence>
<dbReference type="InterPro" id="IPR030934">
    <property type="entry name" value="Intein_C"/>
</dbReference>
<dbReference type="PROSITE" id="PS50817">
    <property type="entry name" value="INTEIN_N_TER"/>
    <property type="match status" value="1"/>
</dbReference>
<dbReference type="Proteomes" id="UP001589536">
    <property type="component" value="Unassembled WGS sequence"/>
</dbReference>
<dbReference type="CDD" id="cd00081">
    <property type="entry name" value="Hint"/>
    <property type="match status" value="1"/>
</dbReference>
<dbReference type="InterPro" id="IPR036844">
    <property type="entry name" value="Hint_dom_sf"/>
</dbReference>
<dbReference type="SMART" id="SM00487">
    <property type="entry name" value="DEXDc"/>
    <property type="match status" value="1"/>
</dbReference>
<dbReference type="InterPro" id="IPR000330">
    <property type="entry name" value="SNF2_N"/>
</dbReference>
<evidence type="ECO:0000259" key="5">
    <source>
        <dbReference type="PROSITE" id="PS50819"/>
    </source>
</evidence>
<dbReference type="InterPro" id="IPR028992">
    <property type="entry name" value="Hedgehog/Intein_dom"/>
</dbReference>
<dbReference type="PROSITE" id="PS50818">
    <property type="entry name" value="INTEIN_C_TER"/>
    <property type="match status" value="1"/>
</dbReference>
<dbReference type="RefSeq" id="WP_345043448.1">
    <property type="nucleotide sequence ID" value="NZ_BAABED010000001.1"/>
</dbReference>
<gene>
    <name evidence="6" type="ORF">ACFFPI_08120</name>
</gene>
<evidence type="ECO:0000256" key="4">
    <source>
        <dbReference type="SAM" id="MobiDB-lite"/>
    </source>
</evidence>
<keyword evidence="7" id="KW-1185">Reference proteome</keyword>
<dbReference type="Gene3D" id="3.40.50.10810">
    <property type="entry name" value="Tandem AAA-ATPase domain"/>
    <property type="match status" value="1"/>
</dbReference>